<keyword evidence="3" id="KW-1133">Transmembrane helix</keyword>
<feature type="transmembrane region" description="Helical" evidence="3">
    <location>
        <begin position="336"/>
        <end position="363"/>
    </location>
</feature>
<protein>
    <submittedName>
        <fullName evidence="4">Uncharacterized protein</fullName>
    </submittedName>
</protein>
<name>A0A0H1RGI0_9HYPH</name>
<sequence length="466" mass="54000">MVALAELIKIPVATLLFSVKWVWKPVLAICLALMALITFETVFFGLERASAQRQIKYEDIRVRKETKTVELQNVEQAINNNAGTQYVGKVQEELDQLNAIAASELKRKEEELQRIQTQIDDIRLRNPQFASLERQIRTRGGELDQIIQRRDNEVQQRGGAFERQRDSYDRRIAEARAAGDMIAVRRYEEERARLRNPVPEITERYSADVQRLETELRTLRSQQFALETNESESDKQARQSLEQRRATVEQERIALEQQWQERRNLTLSRLEDAQNQQRRTAEEAAVLRSMASKLRNELAEIDKERVAVARVDQVRRFAGRIYRKQPEQVEVDEAEFIALVWFGSLAGLAAFAGPLTAIVALGLQRSAEIREQRHTRSLSSYLRRWLIQWRFRRTKSVPLRVEVPVDREIEKRIEVPVEKVIKEILYVPVLTDDPDAVRKSLSKDLPAEIADLVRVKFKGEANANPA</sequence>
<dbReference type="STRING" id="1225564.AA309_05500"/>
<feature type="coiled-coil region" evidence="1">
    <location>
        <begin position="91"/>
        <end position="125"/>
    </location>
</feature>
<keyword evidence="3" id="KW-0812">Transmembrane</keyword>
<feature type="transmembrane region" description="Helical" evidence="3">
    <location>
        <begin position="26"/>
        <end position="46"/>
    </location>
</feature>
<evidence type="ECO:0000256" key="3">
    <source>
        <dbReference type="SAM" id="Phobius"/>
    </source>
</evidence>
<feature type="compositionally biased region" description="Basic and acidic residues" evidence="2">
    <location>
        <begin position="232"/>
        <end position="243"/>
    </location>
</feature>
<evidence type="ECO:0000256" key="2">
    <source>
        <dbReference type="SAM" id="MobiDB-lite"/>
    </source>
</evidence>
<dbReference type="PATRIC" id="fig|1225564.3.peg.1565"/>
<evidence type="ECO:0000313" key="5">
    <source>
        <dbReference type="Proteomes" id="UP000035489"/>
    </source>
</evidence>
<feature type="region of interest" description="Disordered" evidence="2">
    <location>
        <begin position="224"/>
        <end position="243"/>
    </location>
</feature>
<keyword evidence="1" id="KW-0175">Coiled coil</keyword>
<evidence type="ECO:0000256" key="1">
    <source>
        <dbReference type="SAM" id="Coils"/>
    </source>
</evidence>
<reference evidence="4 5" key="1">
    <citation type="submission" date="2015-05" db="EMBL/GenBank/DDBJ databases">
        <title>Draft genome sequence of Microvirga vignae strain BR3299, a novel nitrogen fixing bacteria isolated from Brazil semi-aired region.</title>
        <authorList>
            <person name="Zilli J.E."/>
            <person name="Passos S.R."/>
            <person name="Leite J."/>
            <person name="Baldani J.I."/>
            <person name="Xavier G.R."/>
            <person name="Rumjaneck N.G."/>
            <person name="Simoes-Araujo J.L."/>
        </authorList>
    </citation>
    <scope>NUCLEOTIDE SEQUENCE [LARGE SCALE GENOMIC DNA]</scope>
    <source>
        <strain evidence="4 5">BR3299</strain>
    </source>
</reference>
<keyword evidence="3" id="KW-0472">Membrane</keyword>
<dbReference type="Proteomes" id="UP000035489">
    <property type="component" value="Unassembled WGS sequence"/>
</dbReference>
<evidence type="ECO:0000313" key="4">
    <source>
        <dbReference type="EMBL" id="KLK93936.1"/>
    </source>
</evidence>
<dbReference type="EMBL" id="LCYG01000016">
    <property type="protein sequence ID" value="KLK93936.1"/>
    <property type="molecule type" value="Genomic_DNA"/>
</dbReference>
<gene>
    <name evidence="4" type="ORF">AA309_05500</name>
</gene>
<keyword evidence="5" id="KW-1185">Reference proteome</keyword>
<accession>A0A0H1RGI0</accession>
<dbReference type="AlphaFoldDB" id="A0A0H1RGI0"/>
<organism evidence="4 5">
    <name type="scientific">Microvirga vignae</name>
    <dbReference type="NCBI Taxonomy" id="1225564"/>
    <lineage>
        <taxon>Bacteria</taxon>
        <taxon>Pseudomonadati</taxon>
        <taxon>Pseudomonadota</taxon>
        <taxon>Alphaproteobacteria</taxon>
        <taxon>Hyphomicrobiales</taxon>
        <taxon>Methylobacteriaceae</taxon>
        <taxon>Microvirga</taxon>
    </lineage>
</organism>
<proteinExistence type="predicted"/>
<comment type="caution">
    <text evidence="4">The sequence shown here is derived from an EMBL/GenBank/DDBJ whole genome shotgun (WGS) entry which is preliminary data.</text>
</comment>